<evidence type="ECO:0000313" key="2">
    <source>
        <dbReference type="Proteomes" id="UP001489719"/>
    </source>
</evidence>
<keyword evidence="2" id="KW-1185">Reference proteome</keyword>
<sequence length="1040" mass="116218">MFYDADDPETQRMRLLIAADYTDSGSEGDDNANSEFENIDDEEGDSNSHIVIERSGNLFENGNEARHNNDNDGESGVDEGALDPSLRDEAAFHDHLRMAAGFKSGQSKTKKKKKRGGFGVGVREQEPSDEVKILLGQANQAYATDDLDEAERILGEVIRIDNHVYAAWKTLGEIHKQRGDIPKCLLAWISAGHLRLKDSELWSICGKLSVQIGQVDQALYCYNRAILANGQDVEAIFERGLVFKEMGNLGKALEAFKKLHDLIPDDLTVIKELASVHVLQRNIPSAAKLYEDILQASQSPQACLTSSSRRSAPPPFGWSELNILAELYGAQKEWLKAIKFIKSTARWLLQRTAERFWNDVPDDNDDEYDPTRAPLNRHFPASKRENEAAMGGYTLPLDLRAKMAIYRLHLGHVDTALMHAGFLLAEAEKHIDGATDEDARRYADLYLDVAEALADAEQYEQALALYAPLAEIEEYATPQIVMAMGRCLHGLADFEQAETAYQTVIASDHGNLDARIALAEVYEATGKRREALELVNVVMKLRREQDRERNAVSSSRGVSVEPGAELVASVVGGESVPSFIPNTEGRSAAKGPGPGSRMRSSASSAGKVRSSRSERMHAEEQAAQVVQAKLKRLRQYQDGLKSGNPVAVSQWLQTASELVDMFTNTKAFYPSDKQRVFRGFFATARRRAGKQTLHDRLQGMATRLQESLQQPVQDDQPEDNATEFRGLSFDGWFSIFMQDALTLTWHEEVVDAYSVLKSAKDANVFHQDKERVRIMTLVHLACALHVRDYKTAMDTVRTFLSQQETQFSPAMYRLLLSCLPAGRAAADIFNLPGTQKYLLRHVKGMDSLVQGRPIVGSVKVKDHSSDAAAVQFEKENPVLLTLYGQILAASRSHVPSLSYYMRAFAVAPQDPMVLFSIAMAHLHRAMQRQTNNRHLQIVQGLSYLIDYYRARVESSKGKQTAWAETQETNYNVGRAFHMLGLPTLAAKYYESALRVELPLADETARTYSLQKIVAYNLQLVYVMSGNFRLARKIVDEYLVI</sequence>
<protein>
    <submittedName>
        <fullName evidence="1">Uncharacterized protein</fullName>
    </submittedName>
</protein>
<comment type="caution">
    <text evidence="1">The sequence shown here is derived from an EMBL/GenBank/DDBJ whole genome shotgun (WGS) entry which is preliminary data.</text>
</comment>
<dbReference type="EMBL" id="MU970119">
    <property type="protein sequence ID" value="KAK9320694.1"/>
    <property type="molecule type" value="Genomic_DNA"/>
</dbReference>
<evidence type="ECO:0000313" key="1">
    <source>
        <dbReference type="EMBL" id="KAK9320694.1"/>
    </source>
</evidence>
<dbReference type="Proteomes" id="UP001489719">
    <property type="component" value="Unassembled WGS sequence"/>
</dbReference>
<organism evidence="1 2">
    <name type="scientific">Lipomyces orientalis</name>
    <dbReference type="NCBI Taxonomy" id="1233043"/>
    <lineage>
        <taxon>Eukaryota</taxon>
        <taxon>Fungi</taxon>
        <taxon>Dikarya</taxon>
        <taxon>Ascomycota</taxon>
        <taxon>Saccharomycotina</taxon>
        <taxon>Lipomycetes</taxon>
        <taxon>Lipomycetales</taxon>
        <taxon>Lipomycetaceae</taxon>
        <taxon>Lipomyces</taxon>
    </lineage>
</organism>
<name>A0ACC3THX7_9ASCO</name>
<gene>
    <name evidence="1" type="ORF">V1517DRAFT_294907</name>
</gene>
<reference evidence="2" key="1">
    <citation type="journal article" date="2024" name="Front. Bioeng. Biotechnol.">
        <title>Genome-scale model development and genomic sequencing of the oleaginous clade Lipomyces.</title>
        <authorList>
            <person name="Czajka J.J."/>
            <person name="Han Y."/>
            <person name="Kim J."/>
            <person name="Mondo S.J."/>
            <person name="Hofstad B.A."/>
            <person name="Robles A."/>
            <person name="Haridas S."/>
            <person name="Riley R."/>
            <person name="LaButti K."/>
            <person name="Pangilinan J."/>
            <person name="Andreopoulos W."/>
            <person name="Lipzen A."/>
            <person name="Yan J."/>
            <person name="Wang M."/>
            <person name="Ng V."/>
            <person name="Grigoriev I.V."/>
            <person name="Spatafora J.W."/>
            <person name="Magnuson J.K."/>
            <person name="Baker S.E."/>
            <person name="Pomraning K.R."/>
        </authorList>
    </citation>
    <scope>NUCLEOTIDE SEQUENCE [LARGE SCALE GENOMIC DNA]</scope>
    <source>
        <strain evidence="2">CBS 10300</strain>
    </source>
</reference>
<accession>A0ACC3THX7</accession>
<proteinExistence type="predicted"/>